<dbReference type="InterPro" id="IPR015422">
    <property type="entry name" value="PyrdxlP-dep_Trfase_small"/>
</dbReference>
<keyword evidence="4" id="KW-1185">Reference proteome</keyword>
<evidence type="ECO:0000259" key="2">
    <source>
        <dbReference type="Pfam" id="PF00155"/>
    </source>
</evidence>
<name>A0A239CL70_9BACT</name>
<proteinExistence type="inferred from homology"/>
<dbReference type="GO" id="GO:0008483">
    <property type="term" value="F:transaminase activity"/>
    <property type="evidence" value="ECO:0007669"/>
    <property type="project" value="UniProtKB-KW"/>
</dbReference>
<dbReference type="NCBIfam" id="NF005305">
    <property type="entry name" value="PRK06836.1"/>
    <property type="match status" value="1"/>
</dbReference>
<dbReference type="InterPro" id="IPR004838">
    <property type="entry name" value="NHTrfase_class1_PyrdxlP-BS"/>
</dbReference>
<gene>
    <name evidence="3" type="ORF">SAMN04488503_3184</name>
</gene>
<dbReference type="Pfam" id="PF00155">
    <property type="entry name" value="Aminotran_1_2"/>
    <property type="match status" value="1"/>
</dbReference>
<accession>A0A239CL70</accession>
<dbReference type="PANTHER" id="PTHR42691">
    <property type="entry name" value="ASPARTATE AMINOTRANSFERASE YHDR-RELATED"/>
    <property type="match status" value="1"/>
</dbReference>
<dbReference type="Proteomes" id="UP000198324">
    <property type="component" value="Unassembled WGS sequence"/>
</dbReference>
<comment type="similarity">
    <text evidence="1">Belongs to the class-I pyridoxal-phosphate-dependent aminotransferase family.</text>
</comment>
<dbReference type="AlphaFoldDB" id="A0A239CL70"/>
<evidence type="ECO:0000256" key="1">
    <source>
        <dbReference type="RuleBase" id="RU000481"/>
    </source>
</evidence>
<dbReference type="PROSITE" id="PS00105">
    <property type="entry name" value="AA_TRANSFER_CLASS_1"/>
    <property type="match status" value="1"/>
</dbReference>
<dbReference type="CDD" id="cd00609">
    <property type="entry name" value="AAT_like"/>
    <property type="match status" value="1"/>
</dbReference>
<reference evidence="3 4" key="1">
    <citation type="submission" date="2017-06" db="EMBL/GenBank/DDBJ databases">
        <authorList>
            <person name="Kim H.J."/>
            <person name="Triplett B.A."/>
        </authorList>
    </citation>
    <scope>NUCLEOTIDE SEQUENCE [LARGE SCALE GENOMIC DNA]</scope>
    <source>
        <strain evidence="3 4">DSM 13116</strain>
    </source>
</reference>
<dbReference type="Gene3D" id="3.90.1150.10">
    <property type="entry name" value="Aspartate Aminotransferase, domain 1"/>
    <property type="match status" value="2"/>
</dbReference>
<keyword evidence="1 3" id="KW-0808">Transferase</keyword>
<dbReference type="InterPro" id="IPR015421">
    <property type="entry name" value="PyrdxlP-dep_Trfase_major"/>
</dbReference>
<dbReference type="Gene3D" id="3.40.640.10">
    <property type="entry name" value="Type I PLP-dependent aspartate aminotransferase-like (Major domain)"/>
    <property type="match status" value="1"/>
</dbReference>
<comment type="cofactor">
    <cofactor evidence="1">
        <name>pyridoxal 5'-phosphate</name>
        <dbReference type="ChEBI" id="CHEBI:597326"/>
    </cofactor>
</comment>
<dbReference type="InterPro" id="IPR004839">
    <property type="entry name" value="Aminotransferase_I/II_large"/>
</dbReference>
<dbReference type="InterPro" id="IPR015424">
    <property type="entry name" value="PyrdxlP-dep_Trfase"/>
</dbReference>
<dbReference type="OrthoDB" id="9804474at2"/>
<dbReference type="EC" id="2.6.1.-" evidence="1"/>
<evidence type="ECO:0000313" key="4">
    <source>
        <dbReference type="Proteomes" id="UP000198324"/>
    </source>
</evidence>
<evidence type="ECO:0000313" key="3">
    <source>
        <dbReference type="EMBL" id="SNS20699.1"/>
    </source>
</evidence>
<protein>
    <recommendedName>
        <fullName evidence="1">Aminotransferase</fullName>
        <ecNumber evidence="1">2.6.1.-</ecNumber>
    </recommendedName>
</protein>
<dbReference type="SUPFAM" id="SSF53383">
    <property type="entry name" value="PLP-dependent transferases"/>
    <property type="match status" value="1"/>
</dbReference>
<organism evidence="3 4">
    <name type="scientific">Humidesulfovibrio mexicanus</name>
    <dbReference type="NCBI Taxonomy" id="147047"/>
    <lineage>
        <taxon>Bacteria</taxon>
        <taxon>Pseudomonadati</taxon>
        <taxon>Thermodesulfobacteriota</taxon>
        <taxon>Desulfovibrionia</taxon>
        <taxon>Desulfovibrionales</taxon>
        <taxon>Desulfovibrionaceae</taxon>
        <taxon>Humidesulfovibrio</taxon>
    </lineage>
</organism>
<dbReference type="RefSeq" id="WP_089275370.1">
    <property type="nucleotide sequence ID" value="NZ_FZOC01000008.1"/>
</dbReference>
<keyword evidence="1 3" id="KW-0032">Aminotransferase</keyword>
<sequence length="399" mass="43355">MQILSSQVKSYMDRSSWIRRMFEAGIELKKQYGEDQVCDFSLGNPDLPPPACIGQGLRDIADEAGQPFAFGYMPNFGYPHVREALAKEVSREQGQDVPAECLVITCGAAGAINAFYRAVIEPGDEVLCPSPYFVEYGFYVENHGGTLKTAPAKPGTFDLDVAALEAAITDKTRVLLINSPNNPTGVIYPRETLKELAAMLERKNQGRQRPIFLLADEPYRFLAFDGAEVPSLLPLYPYTVVVSSFSKNLSLAGARVGYALVNPAMPGHAELVAGIILANRILGFVNAPALAQKLLAKALGSQVDAAIYARRRDAMKRVLDAAGYAYPMPRGAFYFFPQAPGGDDVAFVSLLVEERILAVPGKGFGCPGHFRLAFCVDEAVIERSADGFKRAMEKAKASK</sequence>
<dbReference type="PRINTS" id="PR00753">
    <property type="entry name" value="ACCSYNTHASE"/>
</dbReference>
<dbReference type="EMBL" id="FZOC01000008">
    <property type="protein sequence ID" value="SNS20699.1"/>
    <property type="molecule type" value="Genomic_DNA"/>
</dbReference>
<feature type="domain" description="Aminotransferase class I/classII large" evidence="2">
    <location>
        <begin position="37"/>
        <end position="386"/>
    </location>
</feature>
<dbReference type="PANTHER" id="PTHR42691:SF1">
    <property type="entry name" value="ASPARTATE AMINOTRANSFERASE YHDR-RELATED"/>
    <property type="match status" value="1"/>
</dbReference>
<dbReference type="GO" id="GO:0030170">
    <property type="term" value="F:pyridoxal phosphate binding"/>
    <property type="evidence" value="ECO:0007669"/>
    <property type="project" value="InterPro"/>
</dbReference>